<protein>
    <submittedName>
        <fullName evidence="1">Uncharacterized protein</fullName>
    </submittedName>
</protein>
<evidence type="ECO:0000313" key="2">
    <source>
        <dbReference type="Proteomes" id="UP000821845"/>
    </source>
</evidence>
<keyword evidence="2" id="KW-1185">Reference proteome</keyword>
<name>A0ACB7S6H5_HYAAI</name>
<organism evidence="1 2">
    <name type="scientific">Hyalomma asiaticum</name>
    <name type="common">Tick</name>
    <dbReference type="NCBI Taxonomy" id="266040"/>
    <lineage>
        <taxon>Eukaryota</taxon>
        <taxon>Metazoa</taxon>
        <taxon>Ecdysozoa</taxon>
        <taxon>Arthropoda</taxon>
        <taxon>Chelicerata</taxon>
        <taxon>Arachnida</taxon>
        <taxon>Acari</taxon>
        <taxon>Parasitiformes</taxon>
        <taxon>Ixodida</taxon>
        <taxon>Ixodoidea</taxon>
        <taxon>Ixodidae</taxon>
        <taxon>Hyalomminae</taxon>
        <taxon>Hyalomma</taxon>
    </lineage>
</organism>
<evidence type="ECO:0000313" key="1">
    <source>
        <dbReference type="EMBL" id="KAH6929268.1"/>
    </source>
</evidence>
<gene>
    <name evidence="1" type="ORF">HPB50_025399</name>
</gene>
<comment type="caution">
    <text evidence="1">The sequence shown here is derived from an EMBL/GenBank/DDBJ whole genome shotgun (WGS) entry which is preliminary data.</text>
</comment>
<sequence>MPFLEHLNSFVPNIQSTMEHENNGEVAFLDIRRTAKGLKTSVCRKPTHTDRYLRFDSAQPMGQKRSFAAAPFSRASALSLVCTSKS</sequence>
<accession>A0ACB7S6H5</accession>
<dbReference type="Proteomes" id="UP000821845">
    <property type="component" value="Chromosome 6"/>
</dbReference>
<dbReference type="EMBL" id="CM023486">
    <property type="protein sequence ID" value="KAH6929268.1"/>
    <property type="molecule type" value="Genomic_DNA"/>
</dbReference>
<reference evidence="1" key="1">
    <citation type="submission" date="2020-05" db="EMBL/GenBank/DDBJ databases">
        <title>Large-scale comparative analyses of tick genomes elucidate their genetic diversity and vector capacities.</title>
        <authorList>
            <person name="Jia N."/>
            <person name="Wang J."/>
            <person name="Shi W."/>
            <person name="Du L."/>
            <person name="Sun Y."/>
            <person name="Zhan W."/>
            <person name="Jiang J."/>
            <person name="Wang Q."/>
            <person name="Zhang B."/>
            <person name="Ji P."/>
            <person name="Sakyi L.B."/>
            <person name="Cui X."/>
            <person name="Yuan T."/>
            <person name="Jiang B."/>
            <person name="Yang W."/>
            <person name="Lam T.T.-Y."/>
            <person name="Chang Q."/>
            <person name="Ding S."/>
            <person name="Wang X."/>
            <person name="Zhu J."/>
            <person name="Ruan X."/>
            <person name="Zhao L."/>
            <person name="Wei J."/>
            <person name="Que T."/>
            <person name="Du C."/>
            <person name="Cheng J."/>
            <person name="Dai P."/>
            <person name="Han X."/>
            <person name="Huang E."/>
            <person name="Gao Y."/>
            <person name="Liu J."/>
            <person name="Shao H."/>
            <person name="Ye R."/>
            <person name="Li L."/>
            <person name="Wei W."/>
            <person name="Wang X."/>
            <person name="Wang C."/>
            <person name="Yang T."/>
            <person name="Huo Q."/>
            <person name="Li W."/>
            <person name="Guo W."/>
            <person name="Chen H."/>
            <person name="Zhou L."/>
            <person name="Ni X."/>
            <person name="Tian J."/>
            <person name="Zhou Y."/>
            <person name="Sheng Y."/>
            <person name="Liu T."/>
            <person name="Pan Y."/>
            <person name="Xia L."/>
            <person name="Li J."/>
            <person name="Zhao F."/>
            <person name="Cao W."/>
        </authorList>
    </citation>
    <scope>NUCLEOTIDE SEQUENCE</scope>
    <source>
        <strain evidence="1">Hyas-2018</strain>
    </source>
</reference>
<proteinExistence type="predicted"/>